<protein>
    <submittedName>
        <fullName evidence="2">Uncharacterized protein</fullName>
    </submittedName>
</protein>
<proteinExistence type="predicted"/>
<feature type="transmembrane region" description="Helical" evidence="1">
    <location>
        <begin position="167"/>
        <end position="188"/>
    </location>
</feature>
<feature type="transmembrane region" description="Helical" evidence="1">
    <location>
        <begin position="55"/>
        <end position="75"/>
    </location>
</feature>
<dbReference type="EMBL" id="CABL01000016">
    <property type="protein sequence ID" value="CBH75808.1"/>
    <property type="molecule type" value="Genomic_DNA"/>
</dbReference>
<comment type="caution">
    <text evidence="2">The sequence shown here is derived from an EMBL/GenBank/DDBJ whole genome shotgun (WGS) entry which is preliminary data.</text>
</comment>
<keyword evidence="1" id="KW-0472">Membrane</keyword>
<organism evidence="2">
    <name type="scientific">mine drainage metagenome</name>
    <dbReference type="NCBI Taxonomy" id="410659"/>
    <lineage>
        <taxon>unclassified sequences</taxon>
        <taxon>metagenomes</taxon>
        <taxon>ecological metagenomes</taxon>
    </lineage>
</organism>
<feature type="transmembrane region" description="Helical" evidence="1">
    <location>
        <begin position="95"/>
        <end position="113"/>
    </location>
</feature>
<gene>
    <name evidence="2" type="ORF">CARN1_1206</name>
</gene>
<accession>E6PH70</accession>
<evidence type="ECO:0000256" key="1">
    <source>
        <dbReference type="SAM" id="Phobius"/>
    </source>
</evidence>
<sequence length="194" mass="21172">MIEGSEAREHLEMVDRIVERTSTRLNVGAEYFVAWGLASATMSLMYQLIGTHLAPANAIWIAWGAALAAMAFSIWRGRSARLERLTFLEREFLTVLKVAMMVTFFVFIIEIFGANLFGVIGLGAIWSFAASIVLFYIAMHGNRRALVGGIILLLSLAVANYKPDFVGYALSAGMFVGYAGFGAVELIASSRACD</sequence>
<dbReference type="AlphaFoldDB" id="E6PH70"/>
<feature type="transmembrane region" description="Helical" evidence="1">
    <location>
        <begin position="29"/>
        <end position="49"/>
    </location>
</feature>
<reference evidence="2" key="1">
    <citation type="submission" date="2009-10" db="EMBL/GenBank/DDBJ databases">
        <title>Diversity of trophic interactions inside an arsenic-rich microbial ecosystem.</title>
        <authorList>
            <person name="Bertin P.N."/>
            <person name="Heinrich-Salmeron A."/>
            <person name="Pelletier E."/>
            <person name="Goulhen-Chollet F."/>
            <person name="Arsene-Ploetze F."/>
            <person name="Gallien S."/>
            <person name="Calteau A."/>
            <person name="Vallenet D."/>
            <person name="Casiot C."/>
            <person name="Chane-Woon-Ming B."/>
            <person name="Giloteaux L."/>
            <person name="Barakat M."/>
            <person name="Bonnefoy V."/>
            <person name="Bruneel O."/>
            <person name="Chandler M."/>
            <person name="Cleiss J."/>
            <person name="Duran R."/>
            <person name="Elbaz-Poulichet F."/>
            <person name="Fonknechten N."/>
            <person name="Lauga B."/>
            <person name="Mornico D."/>
            <person name="Ortet P."/>
            <person name="Schaeffer C."/>
            <person name="Siguier P."/>
            <person name="Alexander Thil Smith A."/>
            <person name="Van Dorsselaer A."/>
            <person name="Weissenbach J."/>
            <person name="Medigue C."/>
            <person name="Le Paslier D."/>
        </authorList>
    </citation>
    <scope>NUCLEOTIDE SEQUENCE</scope>
</reference>
<name>E6PH70_9ZZZZ</name>
<feature type="transmembrane region" description="Helical" evidence="1">
    <location>
        <begin position="145"/>
        <end position="161"/>
    </location>
</feature>
<evidence type="ECO:0000313" key="2">
    <source>
        <dbReference type="EMBL" id="CBH75808.1"/>
    </source>
</evidence>
<keyword evidence="1" id="KW-0812">Transmembrane</keyword>
<keyword evidence="1" id="KW-1133">Transmembrane helix</keyword>
<feature type="transmembrane region" description="Helical" evidence="1">
    <location>
        <begin position="119"/>
        <end position="138"/>
    </location>
</feature>